<comment type="caution">
    <text evidence="9">The sequence shown here is derived from an EMBL/GenBank/DDBJ whole genome shotgun (WGS) entry which is preliminary data.</text>
</comment>
<accession>A0AAV0MLE5</accession>
<gene>
    <name evidence="9" type="ORF">LITE_LOCUS29472</name>
</gene>
<dbReference type="InterPro" id="IPR021940">
    <property type="entry name" value="CER1-like_C"/>
</dbReference>
<dbReference type="GO" id="GO:0016491">
    <property type="term" value="F:oxidoreductase activity"/>
    <property type="evidence" value="ECO:0007669"/>
    <property type="project" value="InterPro"/>
</dbReference>
<feature type="transmembrane region" description="Helical" evidence="6">
    <location>
        <begin position="334"/>
        <end position="350"/>
    </location>
</feature>
<keyword evidence="4 6" id="KW-1133">Transmembrane helix</keyword>
<dbReference type="GO" id="GO:0016020">
    <property type="term" value="C:membrane"/>
    <property type="evidence" value="ECO:0007669"/>
    <property type="project" value="UniProtKB-SubCell"/>
</dbReference>
<evidence type="ECO:0008006" key="11">
    <source>
        <dbReference type="Google" id="ProtNLM"/>
    </source>
</evidence>
<evidence type="ECO:0000256" key="4">
    <source>
        <dbReference type="ARBA" id="ARBA00022989"/>
    </source>
</evidence>
<sequence>MATTPGFLTDWPWKSLGCFKHVLLAPWAIPKTYEFITGNGGGERDLSTFLIFPFLIWRMIHNQLWISFSRYRTAKGTTRIVDRGIEFDQVDREAGWDDQIVFNGLLFYIGAMSLTGATHLPLWRLDGVVITVLLHAGPVEFLYYWLHRALHHHFLYSRYHSHHHSSIATEPITSVIHPFAEHIAYFTLFAIPMLTTILTGTASIVSFAGYITYIDLMNNMGHCNFELVPASLFSAFPPLKLLLYTPTYHSLHHTQFRTNYSLFMPLYDHLYATADESTDDLHERSLNRGDESPDVVHLTHLTTPESVYRLRLGFAYLAASPDAADGRLRLLHRLLWPVTLWTMGLTWLYGRAAFVLERHRFGDVRLQTWALPKYRIQVRYAMQWQKEAINSLIEDAIVEAEGKGVKVLTLGLLNQGEELNGYGEIYVRKNPGLRTKLVDGSSLAVAVVLNSIPKGTTQVAIRGTPALFKVASALAQSLCQRGLQVVVPTKKEYDRLRQSFGTTSHANLLLSKAHSTKVWLVGEGLSEEEQKQAGKGTLFIPFSQFPPKKLREDCFYHTTPALTAPKSLENVDSCENWLGRRVMSAWRVAGLVHALEKWEEHECGDRMLDVDKVWEAALRHGFRPLHSSPPSPVVAYN</sequence>
<dbReference type="InterPro" id="IPR006694">
    <property type="entry name" value="Fatty_acid_hydroxylase"/>
</dbReference>
<dbReference type="AlphaFoldDB" id="A0AAV0MLE5"/>
<evidence type="ECO:0000256" key="1">
    <source>
        <dbReference type="ARBA" id="ARBA00004141"/>
    </source>
</evidence>
<evidence type="ECO:0000256" key="6">
    <source>
        <dbReference type="SAM" id="Phobius"/>
    </source>
</evidence>
<keyword evidence="5 6" id="KW-0472">Membrane</keyword>
<evidence type="ECO:0000259" key="8">
    <source>
        <dbReference type="Pfam" id="PF12076"/>
    </source>
</evidence>
<evidence type="ECO:0000256" key="3">
    <source>
        <dbReference type="ARBA" id="ARBA00022692"/>
    </source>
</evidence>
<proteinExistence type="inferred from homology"/>
<keyword evidence="10" id="KW-1185">Reference proteome</keyword>
<dbReference type="GO" id="GO:0005506">
    <property type="term" value="F:iron ion binding"/>
    <property type="evidence" value="ECO:0007669"/>
    <property type="project" value="InterPro"/>
</dbReference>
<dbReference type="EMBL" id="CAMGYJ010000007">
    <property type="protein sequence ID" value="CAI0447623.1"/>
    <property type="molecule type" value="Genomic_DNA"/>
</dbReference>
<dbReference type="PANTHER" id="PTHR11863">
    <property type="entry name" value="STEROL DESATURASE"/>
    <property type="match status" value="1"/>
</dbReference>
<reference evidence="9" key="1">
    <citation type="submission" date="2022-08" db="EMBL/GenBank/DDBJ databases">
        <authorList>
            <person name="Gutierrez-Valencia J."/>
        </authorList>
    </citation>
    <scope>NUCLEOTIDE SEQUENCE</scope>
</reference>
<dbReference type="Pfam" id="PF12076">
    <property type="entry name" value="CER1-like_C"/>
    <property type="match status" value="1"/>
</dbReference>
<dbReference type="InterPro" id="IPR050307">
    <property type="entry name" value="Sterol_Desaturase_Related"/>
</dbReference>
<dbReference type="Pfam" id="PF04116">
    <property type="entry name" value="FA_hydroxylase"/>
    <property type="match status" value="1"/>
</dbReference>
<feature type="transmembrane region" description="Helical" evidence="6">
    <location>
        <begin position="100"/>
        <end position="120"/>
    </location>
</feature>
<evidence type="ECO:0000259" key="7">
    <source>
        <dbReference type="Pfam" id="PF04116"/>
    </source>
</evidence>
<evidence type="ECO:0000313" key="10">
    <source>
        <dbReference type="Proteomes" id="UP001154282"/>
    </source>
</evidence>
<comment type="subcellular location">
    <subcellularLocation>
        <location evidence="1">Membrane</location>
        <topology evidence="1">Multi-pass membrane protein</topology>
    </subcellularLocation>
</comment>
<evidence type="ECO:0000256" key="2">
    <source>
        <dbReference type="ARBA" id="ARBA00009324"/>
    </source>
</evidence>
<name>A0AAV0MLE5_9ROSI</name>
<keyword evidence="3 6" id="KW-0812">Transmembrane</keyword>
<feature type="domain" description="Fatty acid hydroxylase" evidence="7">
    <location>
        <begin position="134"/>
        <end position="273"/>
    </location>
</feature>
<dbReference type="GO" id="GO:0008610">
    <property type="term" value="P:lipid biosynthetic process"/>
    <property type="evidence" value="ECO:0007669"/>
    <property type="project" value="InterPro"/>
</dbReference>
<comment type="similarity">
    <text evidence="2">Belongs to the sterol desaturase family.</text>
</comment>
<feature type="transmembrane region" description="Helical" evidence="6">
    <location>
        <begin position="183"/>
        <end position="211"/>
    </location>
</feature>
<feature type="domain" description="Very-long-chain aldehyde decarbonylase CER1-like C-terminal" evidence="8">
    <location>
        <begin position="467"/>
        <end position="624"/>
    </location>
</feature>
<organism evidence="9 10">
    <name type="scientific">Linum tenue</name>
    <dbReference type="NCBI Taxonomy" id="586396"/>
    <lineage>
        <taxon>Eukaryota</taxon>
        <taxon>Viridiplantae</taxon>
        <taxon>Streptophyta</taxon>
        <taxon>Embryophyta</taxon>
        <taxon>Tracheophyta</taxon>
        <taxon>Spermatophyta</taxon>
        <taxon>Magnoliopsida</taxon>
        <taxon>eudicotyledons</taxon>
        <taxon>Gunneridae</taxon>
        <taxon>Pentapetalae</taxon>
        <taxon>rosids</taxon>
        <taxon>fabids</taxon>
        <taxon>Malpighiales</taxon>
        <taxon>Linaceae</taxon>
        <taxon>Linum</taxon>
    </lineage>
</organism>
<evidence type="ECO:0000256" key="5">
    <source>
        <dbReference type="ARBA" id="ARBA00023136"/>
    </source>
</evidence>
<protein>
    <recommendedName>
        <fullName evidence="11">Protein ECERIFERUM 1-like</fullName>
    </recommendedName>
</protein>
<dbReference type="Proteomes" id="UP001154282">
    <property type="component" value="Unassembled WGS sequence"/>
</dbReference>
<evidence type="ECO:0000313" key="9">
    <source>
        <dbReference type="EMBL" id="CAI0447623.1"/>
    </source>
</evidence>